<dbReference type="AlphaFoldDB" id="A0A3A9AQQ1"/>
<dbReference type="Gene3D" id="3.40.50.720">
    <property type="entry name" value="NAD(P)-binding Rossmann-like Domain"/>
    <property type="match status" value="1"/>
</dbReference>
<sequence>MNVKDIYKWKVGYCIANTENMNPLHFSWMKNAAIQCERFILGIPNKEVMEKALGERENYAPILLKEFWSEIKWVDDVVILDFEHLNYQKAYEMFSFDVCFYGSKYGIAFENDAIFMREHGVDFIPLMPEKIRMTEDPNAIEKPLSQLFLRKKLILFGTGNYFDFFLRTYGEKYKPEYAIDNDESKWGTFKNGVLVQDPAILQREDPQKVLVIICSKNYESMLQQLRELGNFDYRLLLYYNEIALLEEVRLLDDIDRDKLVLDKVHEINFEMLKEFNHVCREHGIQYFLNYGSCLGAIRHQGFIPWDNDVDVCMTRENYEKLVPWKDEFSDKCRFIPPDDLGNKKYFDCVPRLNYKKAYMLMDEDACKFYENHNNRIDLDMFLIDKTYDTFKGKFQRFEIACLYGLMNAYRHESAFFDYSKGMKIANAILRKMGRCLSLNWLRKRVDKVAKRFDKDPRAPYYFISNCALCKLKLLFPVDIFDKVIDVPFEGLNVYVPEKYDEFLRLIFGNYMELPPESARVPHWGRILISADTFVFEEPKPYGEVHGGGGK</sequence>
<dbReference type="GO" id="GO:0009100">
    <property type="term" value="P:glycoprotein metabolic process"/>
    <property type="evidence" value="ECO:0007669"/>
    <property type="project" value="UniProtKB-ARBA"/>
</dbReference>
<accession>A0A3A9AQQ1</accession>
<dbReference type="InterPro" id="IPR007074">
    <property type="entry name" value="LicD/FKTN/FKRP_NTP_transf"/>
</dbReference>
<gene>
    <name evidence="2" type="ORF">D7V94_19050</name>
</gene>
<dbReference type="PANTHER" id="PTHR43404:SF2">
    <property type="entry name" value="LIPOPOLYSACCHARIDE CHOLINEPHOSPHOTRANSFERASE LICD"/>
    <property type="match status" value="1"/>
</dbReference>
<dbReference type="RefSeq" id="WP_120471896.1">
    <property type="nucleotide sequence ID" value="NZ_RAYQ01000026.1"/>
</dbReference>
<organism evidence="2 3">
    <name type="scientific">Parablautia intestinalis</name>
    <dbReference type="NCBI Taxonomy" id="2320100"/>
    <lineage>
        <taxon>Bacteria</taxon>
        <taxon>Bacillati</taxon>
        <taxon>Bacillota</taxon>
        <taxon>Clostridia</taxon>
        <taxon>Lachnospirales</taxon>
        <taxon>Lachnospiraceae</taxon>
        <taxon>Parablautia</taxon>
    </lineage>
</organism>
<name>A0A3A9AQQ1_9FIRM</name>
<reference evidence="2 3" key="1">
    <citation type="submission" date="2018-09" db="EMBL/GenBank/DDBJ databases">
        <title>Murine metabolic-syndrome-specific gut microbial biobank.</title>
        <authorList>
            <person name="Liu C."/>
        </authorList>
    </citation>
    <scope>NUCLEOTIDE SEQUENCE [LARGE SCALE GENOMIC DNA]</scope>
    <source>
        <strain evidence="2 3">0.1xD8-82</strain>
    </source>
</reference>
<proteinExistence type="predicted"/>
<dbReference type="OrthoDB" id="9786100at2"/>
<evidence type="ECO:0000313" key="3">
    <source>
        <dbReference type="Proteomes" id="UP000280696"/>
    </source>
</evidence>
<comment type="caution">
    <text evidence="2">The sequence shown here is derived from an EMBL/GenBank/DDBJ whole genome shotgun (WGS) entry which is preliminary data.</text>
</comment>
<dbReference type="EMBL" id="RAYQ01000026">
    <property type="protein sequence ID" value="RKI88675.1"/>
    <property type="molecule type" value="Genomic_DNA"/>
</dbReference>
<dbReference type="Proteomes" id="UP000280696">
    <property type="component" value="Unassembled WGS sequence"/>
</dbReference>
<keyword evidence="3" id="KW-1185">Reference proteome</keyword>
<evidence type="ECO:0000313" key="2">
    <source>
        <dbReference type="EMBL" id="RKI88675.1"/>
    </source>
</evidence>
<evidence type="ECO:0000259" key="1">
    <source>
        <dbReference type="Pfam" id="PF04991"/>
    </source>
</evidence>
<feature type="domain" description="LicD/FKTN/FKRP nucleotidyltransferase" evidence="1">
    <location>
        <begin position="279"/>
        <end position="508"/>
    </location>
</feature>
<dbReference type="Pfam" id="PF04991">
    <property type="entry name" value="LicD"/>
    <property type="match status" value="1"/>
</dbReference>
<protein>
    <recommendedName>
        <fullName evidence="1">LicD/FKTN/FKRP nucleotidyltransferase domain-containing protein</fullName>
    </recommendedName>
</protein>
<dbReference type="InterPro" id="IPR052942">
    <property type="entry name" value="LPS_cholinephosphotransferase"/>
</dbReference>
<dbReference type="PANTHER" id="PTHR43404">
    <property type="entry name" value="LIPOPOLYSACCHARIDE CHOLINEPHOSPHOTRANSFERASE LICD"/>
    <property type="match status" value="1"/>
</dbReference>